<dbReference type="SUPFAM" id="SSF55729">
    <property type="entry name" value="Acyl-CoA N-acyltransferases (Nat)"/>
    <property type="match status" value="1"/>
</dbReference>
<dbReference type="EMBL" id="CP011339">
    <property type="protein sequence ID" value="AKV68941.1"/>
    <property type="molecule type" value="Genomic_DNA"/>
</dbReference>
<keyword evidence="3" id="KW-1185">Reference proteome</keyword>
<organism evidence="2 3">
    <name type="scientific">Microcystis panniformis FACHB-1757</name>
    <dbReference type="NCBI Taxonomy" id="1638788"/>
    <lineage>
        <taxon>Bacteria</taxon>
        <taxon>Bacillati</taxon>
        <taxon>Cyanobacteriota</taxon>
        <taxon>Cyanophyceae</taxon>
        <taxon>Oscillatoriophycideae</taxon>
        <taxon>Chroococcales</taxon>
        <taxon>Microcystaceae</taxon>
        <taxon>Microcystis</taxon>
    </lineage>
</organism>
<dbReference type="AlphaFoldDB" id="A0A0K1S4M8"/>
<sequence length="210" mass="23229">MKALEKLVTERLYLVPLKLELLKAAIIGIDELATILGVTVAADWDEQELIQAFPDIANILLQFPLQNEWGWGSLIIHQGDNTLIGHVMVKIIPDVTGLPTDAVEIGYQVAPLYRRQGYASEATKAMMDWTLSQPGMQTVTAGCAPDNIASKRVLEKIGMNLIEAREKVLVWKLSRVCGKKFVGGVRSQLSVISYQLSVISYQLSVISYQC</sequence>
<gene>
    <name evidence="2" type="ORF">VL20_3993</name>
</gene>
<name>A0A0K1S4M8_9CHRO</name>
<dbReference type="PANTHER" id="PTHR43792">
    <property type="entry name" value="GNAT FAMILY, PUTATIVE (AFU_ORTHOLOGUE AFUA_3G00765)-RELATED-RELATED"/>
    <property type="match status" value="1"/>
</dbReference>
<dbReference type="Proteomes" id="UP000068167">
    <property type="component" value="Chromosome"/>
</dbReference>
<proteinExistence type="predicted"/>
<dbReference type="Gene3D" id="3.40.630.30">
    <property type="match status" value="1"/>
</dbReference>
<protein>
    <submittedName>
        <fullName evidence="2">Acetyltransferase GNAT</fullName>
    </submittedName>
</protein>
<dbReference type="InterPro" id="IPR000182">
    <property type="entry name" value="GNAT_dom"/>
</dbReference>
<dbReference type="Pfam" id="PF13302">
    <property type="entry name" value="Acetyltransf_3"/>
    <property type="match status" value="1"/>
</dbReference>
<dbReference type="GO" id="GO:0016747">
    <property type="term" value="F:acyltransferase activity, transferring groups other than amino-acyl groups"/>
    <property type="evidence" value="ECO:0007669"/>
    <property type="project" value="InterPro"/>
</dbReference>
<dbReference type="InterPro" id="IPR016181">
    <property type="entry name" value="Acyl_CoA_acyltransferase"/>
</dbReference>
<dbReference type="PANTHER" id="PTHR43792:SF13">
    <property type="entry name" value="ACETYLTRANSFERASE"/>
    <property type="match status" value="1"/>
</dbReference>
<evidence type="ECO:0000259" key="1">
    <source>
        <dbReference type="PROSITE" id="PS51186"/>
    </source>
</evidence>
<dbReference type="KEGG" id="mpk:VL20_3993"/>
<dbReference type="PATRIC" id="fig|1638788.3.peg.4025"/>
<evidence type="ECO:0000313" key="2">
    <source>
        <dbReference type="EMBL" id="AKV68941.1"/>
    </source>
</evidence>
<dbReference type="PROSITE" id="PS51186">
    <property type="entry name" value="GNAT"/>
    <property type="match status" value="1"/>
</dbReference>
<accession>A0A0K1S4M8</accession>
<feature type="domain" description="N-acetyltransferase" evidence="1">
    <location>
        <begin position="27"/>
        <end position="183"/>
    </location>
</feature>
<keyword evidence="2" id="KW-0808">Transferase</keyword>
<evidence type="ECO:0000313" key="3">
    <source>
        <dbReference type="Proteomes" id="UP000068167"/>
    </source>
</evidence>
<reference evidence="2 3" key="1">
    <citation type="journal article" date="2016" name="Stand. Genomic Sci.">
        <title>Complete genome sequence and genomic characterization of Microcystis panniformis FACHB 1757 by third-generation sequencing.</title>
        <authorList>
            <person name="Zhang J.Y."/>
            <person name="Guan R."/>
            <person name="Zhang H.J."/>
            <person name="Li H."/>
            <person name="Xiao P."/>
            <person name="Yu G.L."/>
            <person name="Du L."/>
            <person name="Cao D.M."/>
            <person name="Zhu B.C."/>
            <person name="Li R.H."/>
            <person name="Lu Z.H."/>
        </authorList>
    </citation>
    <scope>NUCLEOTIDE SEQUENCE [LARGE SCALE GENOMIC DNA]</scope>
    <source>
        <strain evidence="2 3">FACHB-1757</strain>
    </source>
</reference>
<dbReference type="InterPro" id="IPR051531">
    <property type="entry name" value="N-acetyltransferase"/>
</dbReference>